<feature type="transmembrane region" description="Helical" evidence="1">
    <location>
        <begin position="148"/>
        <end position="168"/>
    </location>
</feature>
<feature type="transmembrane region" description="Helical" evidence="1">
    <location>
        <begin position="286"/>
        <end position="302"/>
    </location>
</feature>
<organism evidence="2 3">
    <name type="scientific">Nocardiopsis flavescens</name>
    <dbReference type="NCBI Taxonomy" id="758803"/>
    <lineage>
        <taxon>Bacteria</taxon>
        <taxon>Bacillati</taxon>
        <taxon>Actinomycetota</taxon>
        <taxon>Actinomycetes</taxon>
        <taxon>Streptosporangiales</taxon>
        <taxon>Nocardiopsidaceae</taxon>
        <taxon>Nocardiopsis</taxon>
    </lineage>
</organism>
<feature type="transmembrane region" description="Helical" evidence="1">
    <location>
        <begin position="180"/>
        <end position="201"/>
    </location>
</feature>
<feature type="transmembrane region" description="Helical" evidence="1">
    <location>
        <begin position="254"/>
        <end position="274"/>
    </location>
</feature>
<evidence type="ECO:0000313" key="2">
    <source>
        <dbReference type="EMBL" id="SHJ75295.1"/>
    </source>
</evidence>
<keyword evidence="1" id="KW-0472">Membrane</keyword>
<proteinExistence type="predicted"/>
<keyword evidence="1" id="KW-0812">Transmembrane</keyword>
<evidence type="ECO:0000313" key="3">
    <source>
        <dbReference type="Proteomes" id="UP000184452"/>
    </source>
</evidence>
<feature type="transmembrane region" description="Helical" evidence="1">
    <location>
        <begin position="117"/>
        <end position="136"/>
    </location>
</feature>
<feature type="transmembrane region" description="Helical" evidence="1">
    <location>
        <begin position="64"/>
        <end position="81"/>
    </location>
</feature>
<dbReference type="Proteomes" id="UP000184452">
    <property type="component" value="Unassembled WGS sequence"/>
</dbReference>
<feature type="transmembrane region" description="Helical" evidence="1">
    <location>
        <begin position="39"/>
        <end position="57"/>
    </location>
</feature>
<accession>A0A1M6LVW4</accession>
<dbReference type="EMBL" id="FQZK01000009">
    <property type="protein sequence ID" value="SHJ75295.1"/>
    <property type="molecule type" value="Genomic_DNA"/>
</dbReference>
<feature type="transmembrane region" description="Helical" evidence="1">
    <location>
        <begin position="221"/>
        <end position="242"/>
    </location>
</feature>
<dbReference type="OrthoDB" id="8478704at2"/>
<keyword evidence="1" id="KW-1133">Transmembrane helix</keyword>
<dbReference type="STRING" id="758803.SAMN05421803_10978"/>
<feature type="transmembrane region" description="Helical" evidence="1">
    <location>
        <begin position="308"/>
        <end position="326"/>
    </location>
</feature>
<name>A0A1M6LVW4_9ACTN</name>
<dbReference type="RefSeq" id="WP_073380149.1">
    <property type="nucleotide sequence ID" value="NZ_FQZK01000009.1"/>
</dbReference>
<protein>
    <submittedName>
        <fullName evidence="2">Uncharacterized protein</fullName>
    </submittedName>
</protein>
<evidence type="ECO:0000256" key="1">
    <source>
        <dbReference type="SAM" id="Phobius"/>
    </source>
</evidence>
<keyword evidence="3" id="KW-1185">Reference proteome</keyword>
<reference evidence="2 3" key="1">
    <citation type="submission" date="2016-11" db="EMBL/GenBank/DDBJ databases">
        <authorList>
            <person name="Jaros S."/>
            <person name="Januszkiewicz K."/>
            <person name="Wedrychowicz H."/>
        </authorList>
    </citation>
    <scope>NUCLEOTIDE SEQUENCE [LARGE SCALE GENOMIC DNA]</scope>
    <source>
        <strain evidence="2 3">CGMCC 4.5723</strain>
    </source>
</reference>
<gene>
    <name evidence="2" type="ORF">SAMN05421803_10978</name>
</gene>
<sequence>MARTGAAPGRGRLRAAWTLALLVTLCAELTFTAVAVPEAWLLLPLLLVMYGAGVLVVREAVVRSGAGWPGLVLLGLAYQLAEDGIGLQALTSPRIYGAADWGWRALGANWTYWESQIGVHVVFSVLVPVMLADLLFPDHRDRPYLRTGGLAGVGALAVVGVLGLRVFISGTEDPGYLAPWGWTAGFLAAIAVLAVLALRVAPRLTPPAPAPPGSAPAPPAVGLAAGAATALFLVLLLPLGLGPVTVFGGVLPPPVPPALAAAVALASGLAVLRWRGAPDWGDRHRIWLAGGILVGHTAFMMPGSAVTAALGAVTIVAEVVLLALLARHVARRGSAGTVSGADPYRR</sequence>
<dbReference type="AlphaFoldDB" id="A0A1M6LVW4"/>